<dbReference type="Proteomes" id="UP001597546">
    <property type="component" value="Unassembled WGS sequence"/>
</dbReference>
<protein>
    <submittedName>
        <fullName evidence="1">DUF6702 family protein</fullName>
    </submittedName>
</protein>
<dbReference type="Pfam" id="PF20420">
    <property type="entry name" value="DUF6702"/>
    <property type="match status" value="1"/>
</dbReference>
<dbReference type="RefSeq" id="WP_379046619.1">
    <property type="nucleotide sequence ID" value="NZ_JBHSKW010000062.1"/>
</dbReference>
<name>A0ABW5TRV6_9SPHI</name>
<sequence length="157" mass="18447">MLNIIFLFLSFFHPYYVSVTEVNHNVKNKTLEISVKIFFDDLEQAIEKENSASFYITKPSDKVKNNFLIENYIKKHLQITVNKKQLPLKYIGYEIQQDAAWCYLEIAKVTKVNQITINNNVLYNLHKEQINMLNVTVNNTRKSFKLDAPKSSTTFDF</sequence>
<gene>
    <name evidence="1" type="ORF">ACFSSE_05770</name>
</gene>
<evidence type="ECO:0000313" key="2">
    <source>
        <dbReference type="Proteomes" id="UP001597546"/>
    </source>
</evidence>
<organism evidence="1 2">
    <name type="scientific">Pedobacter alpinus</name>
    <dbReference type="NCBI Taxonomy" id="1590643"/>
    <lineage>
        <taxon>Bacteria</taxon>
        <taxon>Pseudomonadati</taxon>
        <taxon>Bacteroidota</taxon>
        <taxon>Sphingobacteriia</taxon>
        <taxon>Sphingobacteriales</taxon>
        <taxon>Sphingobacteriaceae</taxon>
        <taxon>Pedobacter</taxon>
    </lineage>
</organism>
<dbReference type="InterPro" id="IPR046525">
    <property type="entry name" value="DUF6702"/>
</dbReference>
<reference evidence="2" key="1">
    <citation type="journal article" date="2019" name="Int. J. Syst. Evol. Microbiol.">
        <title>The Global Catalogue of Microorganisms (GCM) 10K type strain sequencing project: providing services to taxonomists for standard genome sequencing and annotation.</title>
        <authorList>
            <consortium name="The Broad Institute Genomics Platform"/>
            <consortium name="The Broad Institute Genome Sequencing Center for Infectious Disease"/>
            <person name="Wu L."/>
            <person name="Ma J."/>
        </authorList>
    </citation>
    <scope>NUCLEOTIDE SEQUENCE [LARGE SCALE GENOMIC DNA]</scope>
    <source>
        <strain evidence="2">KCTC 42456</strain>
    </source>
</reference>
<accession>A0ABW5TRV6</accession>
<proteinExistence type="predicted"/>
<keyword evidence="2" id="KW-1185">Reference proteome</keyword>
<dbReference type="EMBL" id="JBHULV010000016">
    <property type="protein sequence ID" value="MFD2731208.1"/>
    <property type="molecule type" value="Genomic_DNA"/>
</dbReference>
<comment type="caution">
    <text evidence="1">The sequence shown here is derived from an EMBL/GenBank/DDBJ whole genome shotgun (WGS) entry which is preliminary data.</text>
</comment>
<evidence type="ECO:0000313" key="1">
    <source>
        <dbReference type="EMBL" id="MFD2731208.1"/>
    </source>
</evidence>